<dbReference type="Proteomes" id="UP001165083">
    <property type="component" value="Unassembled WGS sequence"/>
</dbReference>
<proteinExistence type="predicted"/>
<evidence type="ECO:0000313" key="3">
    <source>
        <dbReference type="Proteomes" id="UP001165083"/>
    </source>
</evidence>
<feature type="compositionally biased region" description="Low complexity" evidence="1">
    <location>
        <begin position="55"/>
        <end position="67"/>
    </location>
</feature>
<accession>A0A9W6TH24</accession>
<name>A0A9W6TH24_9STRA</name>
<reference evidence="2" key="1">
    <citation type="submission" date="2023-04" db="EMBL/GenBank/DDBJ databases">
        <title>Phytophthora lilii NBRC 32176.</title>
        <authorList>
            <person name="Ichikawa N."/>
            <person name="Sato H."/>
            <person name="Tonouchi N."/>
        </authorList>
    </citation>
    <scope>NUCLEOTIDE SEQUENCE</scope>
    <source>
        <strain evidence="2">NBRC 32176</strain>
    </source>
</reference>
<gene>
    <name evidence="2" type="ORF">Plil01_000502800</name>
</gene>
<sequence>MVLYVQQAHDVEQTAAAPNEALSKATASGIPTIASLPPGAAYYLTPRVEQLATETSRTTTASASTDSRSGDEATPTVSDRETPEKSGQVLGSQRGPSEAV</sequence>
<dbReference type="AlphaFoldDB" id="A0A9W6TH24"/>
<evidence type="ECO:0000256" key="1">
    <source>
        <dbReference type="SAM" id="MobiDB-lite"/>
    </source>
</evidence>
<feature type="region of interest" description="Disordered" evidence="1">
    <location>
        <begin position="52"/>
        <end position="100"/>
    </location>
</feature>
<comment type="caution">
    <text evidence="2">The sequence shown here is derived from an EMBL/GenBank/DDBJ whole genome shotgun (WGS) entry which is preliminary data.</text>
</comment>
<dbReference type="EMBL" id="BSXW01000211">
    <property type="protein sequence ID" value="GMF14955.1"/>
    <property type="molecule type" value="Genomic_DNA"/>
</dbReference>
<feature type="compositionally biased region" description="Polar residues" evidence="1">
    <location>
        <begin position="89"/>
        <end position="100"/>
    </location>
</feature>
<keyword evidence="3" id="KW-1185">Reference proteome</keyword>
<protein>
    <submittedName>
        <fullName evidence="2">Unnamed protein product</fullName>
    </submittedName>
</protein>
<evidence type="ECO:0000313" key="2">
    <source>
        <dbReference type="EMBL" id="GMF14955.1"/>
    </source>
</evidence>
<organism evidence="2 3">
    <name type="scientific">Phytophthora lilii</name>
    <dbReference type="NCBI Taxonomy" id="2077276"/>
    <lineage>
        <taxon>Eukaryota</taxon>
        <taxon>Sar</taxon>
        <taxon>Stramenopiles</taxon>
        <taxon>Oomycota</taxon>
        <taxon>Peronosporomycetes</taxon>
        <taxon>Peronosporales</taxon>
        <taxon>Peronosporaceae</taxon>
        <taxon>Phytophthora</taxon>
    </lineage>
</organism>